<dbReference type="SUPFAM" id="SSF49764">
    <property type="entry name" value="HSP20-like chaperones"/>
    <property type="match status" value="1"/>
</dbReference>
<feature type="domain" description="SHSP" evidence="4">
    <location>
        <begin position="50"/>
        <end position="160"/>
    </location>
</feature>
<dbReference type="PROSITE" id="PS01031">
    <property type="entry name" value="SHSP"/>
    <property type="match status" value="1"/>
</dbReference>
<dbReference type="KEGG" id="mel:Metbo_0945"/>
<evidence type="ECO:0000313" key="7">
    <source>
        <dbReference type="Proteomes" id="UP000007490"/>
    </source>
</evidence>
<dbReference type="Proteomes" id="UP000007490">
    <property type="component" value="Chromosome"/>
</dbReference>
<dbReference type="InterPro" id="IPR007052">
    <property type="entry name" value="CS_dom"/>
</dbReference>
<dbReference type="InterPro" id="IPR031107">
    <property type="entry name" value="Small_HSP"/>
</dbReference>
<accession>F0TC41</accession>
<evidence type="ECO:0000313" key="6">
    <source>
        <dbReference type="EMBL" id="ADZ09192.1"/>
    </source>
</evidence>
<gene>
    <name evidence="6" type="ordered locus">Metbo_0945</name>
</gene>
<dbReference type="RefSeq" id="WP_013644543.1">
    <property type="nucleotide sequence ID" value="NC_015216.1"/>
</dbReference>
<organism evidence="6 7">
    <name type="scientific">Methanobacterium lacus (strain AL-21)</name>
    <dbReference type="NCBI Taxonomy" id="877455"/>
    <lineage>
        <taxon>Archaea</taxon>
        <taxon>Methanobacteriati</taxon>
        <taxon>Methanobacteriota</taxon>
        <taxon>Methanomada group</taxon>
        <taxon>Methanobacteria</taxon>
        <taxon>Methanobacteriales</taxon>
        <taxon>Methanobacteriaceae</taxon>
        <taxon>Methanobacterium</taxon>
    </lineage>
</organism>
<dbReference type="CDD" id="cd06464">
    <property type="entry name" value="ACD_sHsps-like"/>
    <property type="match status" value="1"/>
</dbReference>
<dbReference type="OrthoDB" id="198277at2157"/>
<dbReference type="Pfam" id="PF00011">
    <property type="entry name" value="HSP20"/>
    <property type="match status" value="1"/>
</dbReference>
<dbReference type="STRING" id="877455.Metbo_0945"/>
<sequence>MTDKDVEIKTEEEINNEEDESKRIPSESVLSDIITSIKEKQEDLGKSLSDYSKSLQKPLADIIETDDALKVVTDLPGVKKEDVEVNISEDSLEIVAKFDDEITEEGTNYLKRERSYGETTRTIALPEKIDTKKASAKFNDSVLTVELPKIKEVKHKVNID</sequence>
<evidence type="ECO:0000259" key="5">
    <source>
        <dbReference type="PROSITE" id="PS51203"/>
    </source>
</evidence>
<comment type="similarity">
    <text evidence="1 2">Belongs to the small heat shock protein (HSP20) family.</text>
</comment>
<dbReference type="AlphaFoldDB" id="F0TC41"/>
<dbReference type="EMBL" id="CP002551">
    <property type="protein sequence ID" value="ADZ09192.1"/>
    <property type="molecule type" value="Genomic_DNA"/>
</dbReference>
<evidence type="ECO:0000256" key="2">
    <source>
        <dbReference type="RuleBase" id="RU003616"/>
    </source>
</evidence>
<protein>
    <submittedName>
        <fullName evidence="6">Heat shock protein Hsp20</fullName>
    </submittedName>
</protein>
<dbReference type="PROSITE" id="PS51203">
    <property type="entry name" value="CS"/>
    <property type="match status" value="1"/>
</dbReference>
<evidence type="ECO:0000259" key="4">
    <source>
        <dbReference type="PROSITE" id="PS01031"/>
    </source>
</evidence>
<keyword evidence="6" id="KW-0346">Stress response</keyword>
<dbReference type="PANTHER" id="PTHR11527">
    <property type="entry name" value="HEAT-SHOCK PROTEIN 20 FAMILY MEMBER"/>
    <property type="match status" value="1"/>
</dbReference>
<dbReference type="eggNOG" id="arCOG01832">
    <property type="taxonomic scope" value="Archaea"/>
</dbReference>
<name>F0TC41_METLA</name>
<keyword evidence="7" id="KW-1185">Reference proteome</keyword>
<dbReference type="GeneID" id="10277394"/>
<reference evidence="6 7" key="2">
    <citation type="journal article" date="2014" name="Int. J. Syst. Evol. Microbiol.">
        <title>Methanobacterium paludis sp. nov. and a novel strain of Methanobacterium lacus isolated from northern peatlands.</title>
        <authorList>
            <person name="Cadillo-Quiroz H."/>
            <person name="Brauer S.L."/>
            <person name="Goodson N."/>
            <person name="Yavitt J.B."/>
            <person name="Zinder S.H."/>
        </authorList>
    </citation>
    <scope>NUCLEOTIDE SEQUENCE [LARGE SCALE GENOMIC DNA]</scope>
    <source>
        <strain evidence="6 7">AL-21</strain>
    </source>
</reference>
<reference evidence="7" key="1">
    <citation type="submission" date="2011-02" db="EMBL/GenBank/DDBJ databases">
        <title>Complete sequence of Methanobacterium sp. AL-21.</title>
        <authorList>
            <consortium name="US DOE Joint Genome Institute"/>
            <person name="Lucas S."/>
            <person name="Copeland A."/>
            <person name="Lapidus A."/>
            <person name="Cheng J.-F."/>
            <person name="Goodwin L."/>
            <person name="Pitluck S."/>
            <person name="Chertkov O."/>
            <person name="Detter J.C."/>
            <person name="Han C."/>
            <person name="Tapia R."/>
            <person name="Land M."/>
            <person name="Hauser L."/>
            <person name="Kyrpides N."/>
            <person name="Ivanova N."/>
            <person name="Mikhailova N."/>
            <person name="Pagani I."/>
            <person name="Cadillo-Quiroz H."/>
            <person name="Imachi H."/>
            <person name="Zinder S."/>
            <person name="Liu W."/>
            <person name="Woyke T."/>
        </authorList>
    </citation>
    <scope>NUCLEOTIDE SEQUENCE [LARGE SCALE GENOMIC DNA]</scope>
    <source>
        <strain evidence="7">AL-21</strain>
    </source>
</reference>
<dbReference type="HOGENOM" id="CLU_046737_12_4_2"/>
<evidence type="ECO:0000256" key="1">
    <source>
        <dbReference type="PROSITE-ProRule" id="PRU00285"/>
    </source>
</evidence>
<dbReference type="InterPro" id="IPR002068">
    <property type="entry name" value="A-crystallin/Hsp20_dom"/>
</dbReference>
<feature type="region of interest" description="Disordered" evidence="3">
    <location>
        <begin position="1"/>
        <end position="27"/>
    </location>
</feature>
<proteinExistence type="inferred from homology"/>
<dbReference type="InterPro" id="IPR008978">
    <property type="entry name" value="HSP20-like_chaperone"/>
</dbReference>
<dbReference type="Gene3D" id="2.60.40.790">
    <property type="match status" value="1"/>
</dbReference>
<feature type="compositionally biased region" description="Basic and acidic residues" evidence="3">
    <location>
        <begin position="1"/>
        <end position="12"/>
    </location>
</feature>
<evidence type="ECO:0000256" key="3">
    <source>
        <dbReference type="SAM" id="MobiDB-lite"/>
    </source>
</evidence>
<feature type="domain" description="CS" evidence="5">
    <location>
        <begin position="55"/>
        <end position="160"/>
    </location>
</feature>